<gene>
    <name evidence="1" type="ORF">DB31_6177</name>
</gene>
<keyword evidence="2" id="KW-1185">Reference proteome</keyword>
<evidence type="ECO:0000313" key="1">
    <source>
        <dbReference type="EMBL" id="KFE58880.1"/>
    </source>
</evidence>
<dbReference type="EMBL" id="JMCB01000034">
    <property type="protein sequence ID" value="KFE58880.1"/>
    <property type="molecule type" value="Genomic_DNA"/>
</dbReference>
<evidence type="ECO:0000313" key="2">
    <source>
        <dbReference type="Proteomes" id="UP000028725"/>
    </source>
</evidence>
<dbReference type="Proteomes" id="UP000028725">
    <property type="component" value="Unassembled WGS sequence"/>
</dbReference>
<evidence type="ECO:0008006" key="3">
    <source>
        <dbReference type="Google" id="ProtNLM"/>
    </source>
</evidence>
<name>A0A085VTW7_9BACT</name>
<protein>
    <recommendedName>
        <fullName evidence="3">B box-type domain-containing protein</fullName>
    </recommendedName>
</protein>
<accession>A0A085VTW7</accession>
<proteinExistence type="predicted"/>
<dbReference type="RefSeq" id="WP_044199801.1">
    <property type="nucleotide sequence ID" value="NZ_JMCB01000034.1"/>
</dbReference>
<reference evidence="1 2" key="1">
    <citation type="submission" date="2014-04" db="EMBL/GenBank/DDBJ databases">
        <title>Genome assembly of Hyalangium minutum DSM 14724.</title>
        <authorList>
            <person name="Sharma G."/>
            <person name="Subramanian S."/>
        </authorList>
    </citation>
    <scope>NUCLEOTIDE SEQUENCE [LARGE SCALE GENOMIC DNA]</scope>
    <source>
        <strain evidence="1 2">DSM 14724</strain>
    </source>
</reference>
<sequence length="114" mass="12733">MFDLCAGCARRGKAYEIFDWCAHCERSLCPNCMMEGCCENLPARSGQLAFKQLRGRLSWRATWLRSLPSSEEVPAVLEAHFGGRCCSRARAVPCSCAFHWICPSHGDQHVGSHD</sequence>
<dbReference type="AlphaFoldDB" id="A0A085VTW7"/>
<dbReference type="OrthoDB" id="5383026at2"/>
<comment type="caution">
    <text evidence="1">The sequence shown here is derived from an EMBL/GenBank/DDBJ whole genome shotgun (WGS) entry which is preliminary data.</text>
</comment>
<organism evidence="1 2">
    <name type="scientific">Hyalangium minutum</name>
    <dbReference type="NCBI Taxonomy" id="394096"/>
    <lineage>
        <taxon>Bacteria</taxon>
        <taxon>Pseudomonadati</taxon>
        <taxon>Myxococcota</taxon>
        <taxon>Myxococcia</taxon>
        <taxon>Myxococcales</taxon>
        <taxon>Cystobacterineae</taxon>
        <taxon>Archangiaceae</taxon>
        <taxon>Hyalangium</taxon>
    </lineage>
</organism>